<gene>
    <name evidence="4" type="ORF">JOF34_000092</name>
</gene>
<dbReference type="SMART" id="SM00248">
    <property type="entry name" value="ANK"/>
    <property type="match status" value="2"/>
</dbReference>
<comment type="caution">
    <text evidence="4">The sequence shown here is derived from an EMBL/GenBank/DDBJ whole genome shotgun (WGS) entry which is preliminary data.</text>
</comment>
<evidence type="ECO:0000313" key="4">
    <source>
        <dbReference type="EMBL" id="MBP2435506.1"/>
    </source>
</evidence>
<dbReference type="InterPro" id="IPR036770">
    <property type="entry name" value="Ankyrin_rpt-contain_sf"/>
</dbReference>
<evidence type="ECO:0000256" key="2">
    <source>
        <dbReference type="ARBA" id="ARBA00023043"/>
    </source>
</evidence>
<dbReference type="EMBL" id="JAGIOL010000001">
    <property type="protein sequence ID" value="MBP2435506.1"/>
    <property type="molecule type" value="Genomic_DNA"/>
</dbReference>
<dbReference type="PROSITE" id="PS50297">
    <property type="entry name" value="ANK_REP_REGION"/>
    <property type="match status" value="1"/>
</dbReference>
<dbReference type="SUPFAM" id="SSF48403">
    <property type="entry name" value="Ankyrin repeat"/>
    <property type="match status" value="1"/>
</dbReference>
<keyword evidence="5" id="KW-1185">Reference proteome</keyword>
<dbReference type="Proteomes" id="UP001519362">
    <property type="component" value="Unassembled WGS sequence"/>
</dbReference>
<dbReference type="InterPro" id="IPR002110">
    <property type="entry name" value="Ankyrin_rpt"/>
</dbReference>
<dbReference type="Gene3D" id="1.25.40.20">
    <property type="entry name" value="Ankyrin repeat-containing domain"/>
    <property type="match status" value="1"/>
</dbReference>
<sequence>MTEEIPDDIVAFASRVFDLARSGDATVLEYVDQGVAVDLTNDAGDTLLMLASYNGHATLVEGLLERGADPNKLNDRGQSPTAGAVFKGFDDVIGVLVAGGADLDAGQPSARATAQMFGRNLPA</sequence>
<proteinExistence type="predicted"/>
<dbReference type="PANTHER" id="PTHR24171">
    <property type="entry name" value="ANKYRIN REPEAT DOMAIN-CONTAINING PROTEIN 39-RELATED"/>
    <property type="match status" value="1"/>
</dbReference>
<reference evidence="4 5" key="1">
    <citation type="submission" date="2021-03" db="EMBL/GenBank/DDBJ databases">
        <title>Sequencing the genomes of 1000 actinobacteria strains.</title>
        <authorList>
            <person name="Klenk H.-P."/>
        </authorList>
    </citation>
    <scope>NUCLEOTIDE SEQUENCE [LARGE SCALE GENOMIC DNA]</scope>
    <source>
        <strain evidence="4 5">DSM 24221</strain>
    </source>
</reference>
<evidence type="ECO:0000313" key="5">
    <source>
        <dbReference type="Proteomes" id="UP001519362"/>
    </source>
</evidence>
<name>A0ABS4ZE03_9MICO</name>
<evidence type="ECO:0000256" key="3">
    <source>
        <dbReference type="PROSITE-ProRule" id="PRU00023"/>
    </source>
</evidence>
<evidence type="ECO:0000256" key="1">
    <source>
        <dbReference type="ARBA" id="ARBA00022737"/>
    </source>
</evidence>
<keyword evidence="2 3" id="KW-0040">ANK repeat</keyword>
<dbReference type="RefSeq" id="WP_165132640.1">
    <property type="nucleotide sequence ID" value="NZ_CP049253.1"/>
</dbReference>
<keyword evidence="1" id="KW-0677">Repeat</keyword>
<accession>A0ABS4ZE03</accession>
<protein>
    <submittedName>
        <fullName evidence="4">Ankyrin repeat protein</fullName>
    </submittedName>
</protein>
<feature type="repeat" description="ANK" evidence="3">
    <location>
        <begin position="43"/>
        <end position="75"/>
    </location>
</feature>
<organism evidence="4 5">
    <name type="scientific">Microbacterium amylolyticum</name>
    <dbReference type="NCBI Taxonomy" id="936337"/>
    <lineage>
        <taxon>Bacteria</taxon>
        <taxon>Bacillati</taxon>
        <taxon>Actinomycetota</taxon>
        <taxon>Actinomycetes</taxon>
        <taxon>Micrococcales</taxon>
        <taxon>Microbacteriaceae</taxon>
        <taxon>Microbacterium</taxon>
    </lineage>
</organism>
<dbReference type="Pfam" id="PF12796">
    <property type="entry name" value="Ank_2"/>
    <property type="match status" value="1"/>
</dbReference>
<dbReference type="PROSITE" id="PS50088">
    <property type="entry name" value="ANK_REPEAT"/>
    <property type="match status" value="1"/>
</dbReference>